<dbReference type="PROSITE" id="PS50011">
    <property type="entry name" value="PROTEIN_KINASE_DOM"/>
    <property type="match status" value="1"/>
</dbReference>
<dbReference type="PANTHER" id="PTHR36796">
    <property type="entry name" value="PROTEIN KINASE SUPERFAMILY PROTEIN"/>
    <property type="match status" value="1"/>
</dbReference>
<feature type="domain" description="Protein kinase" evidence="1">
    <location>
        <begin position="77"/>
        <end position="433"/>
    </location>
</feature>
<evidence type="ECO:0000259" key="1">
    <source>
        <dbReference type="PROSITE" id="PS50011"/>
    </source>
</evidence>
<accession>A0A0K9PE06</accession>
<name>A0A0K9PE06_ZOSMR</name>
<organism evidence="2 3">
    <name type="scientific">Zostera marina</name>
    <name type="common">Eelgrass</name>
    <dbReference type="NCBI Taxonomy" id="29655"/>
    <lineage>
        <taxon>Eukaryota</taxon>
        <taxon>Viridiplantae</taxon>
        <taxon>Streptophyta</taxon>
        <taxon>Embryophyta</taxon>
        <taxon>Tracheophyta</taxon>
        <taxon>Spermatophyta</taxon>
        <taxon>Magnoliopsida</taxon>
        <taxon>Liliopsida</taxon>
        <taxon>Zosteraceae</taxon>
        <taxon>Zostera</taxon>
    </lineage>
</organism>
<dbReference type="OrthoDB" id="1076at2759"/>
<dbReference type="InterPro" id="IPR000719">
    <property type="entry name" value="Prot_kinase_dom"/>
</dbReference>
<gene>
    <name evidence="2" type="ORF">ZOSMA_29G01450</name>
</gene>
<dbReference type="FunFam" id="1.10.510.10:FF:000627">
    <property type="entry name" value="Os02g0694800 protein"/>
    <property type="match status" value="1"/>
</dbReference>
<reference evidence="3" key="1">
    <citation type="journal article" date="2016" name="Nature">
        <title>The genome of the seagrass Zostera marina reveals angiosperm adaptation to the sea.</title>
        <authorList>
            <person name="Olsen J.L."/>
            <person name="Rouze P."/>
            <person name="Verhelst B."/>
            <person name="Lin Y.-C."/>
            <person name="Bayer T."/>
            <person name="Collen J."/>
            <person name="Dattolo E."/>
            <person name="De Paoli E."/>
            <person name="Dittami S."/>
            <person name="Maumus F."/>
            <person name="Michel G."/>
            <person name="Kersting A."/>
            <person name="Lauritano C."/>
            <person name="Lohaus R."/>
            <person name="Toepel M."/>
            <person name="Tonon T."/>
            <person name="Vanneste K."/>
            <person name="Amirebrahimi M."/>
            <person name="Brakel J."/>
            <person name="Bostroem C."/>
            <person name="Chovatia M."/>
            <person name="Grimwood J."/>
            <person name="Jenkins J.W."/>
            <person name="Jueterbock A."/>
            <person name="Mraz A."/>
            <person name="Stam W.T."/>
            <person name="Tice H."/>
            <person name="Bornberg-Bauer E."/>
            <person name="Green P.J."/>
            <person name="Pearson G.A."/>
            <person name="Procaccini G."/>
            <person name="Duarte C.M."/>
            <person name="Schmutz J."/>
            <person name="Reusch T.B.H."/>
            <person name="Van de Peer Y."/>
        </authorList>
    </citation>
    <scope>NUCLEOTIDE SEQUENCE [LARGE SCALE GENOMIC DNA]</scope>
    <source>
        <strain evidence="3">cv. Finnish</strain>
    </source>
</reference>
<evidence type="ECO:0000313" key="3">
    <source>
        <dbReference type="Proteomes" id="UP000036987"/>
    </source>
</evidence>
<dbReference type="OMA" id="MREYCLA"/>
<dbReference type="PANTHER" id="PTHR36796:SF1">
    <property type="entry name" value="PROTEIN KINASE SUPERFAMILY PROTEIN"/>
    <property type="match status" value="1"/>
</dbReference>
<sequence length="438" mass="48573">MVGPTSTMLVVTASNWFFSGGGLMTTKKTYILDNPFIFEHRLLRIVKKSKCSNQISTGGKRIGHSSMEALLTDPEDFQVGRFVGSYGFMNVTSYSSFQSGAGAVGYSSEDVGRFKVQDVGEGEVKIRLYEGRVVQGPWKGTSVFFKVYPGRRAGGIDADMMATNELNAHTSLQDDGKDESKNIQVLLGGFETKTGEQWLAFRDHGKYNASDYAKTASESISSFAIEGLSWNPFDKVQLLKRRRFFVTKLLNGIMTGLAYIHDHHRLHQSLGPTSIVLNTIAEKEAVYLTPRIRDFAFSVDMRHSSLVAIPGRLSEGLWRRAKAAGAFTVLEKRSFAFADDIYEAGLLIAYLSFVPFCEAGSMDGLSIQRLLENTFKLDLEAAREYCLADDRLVEAVNFLDSGDGAGWQLLQAMLNPDFRQRPIAEAVLNHRFITGAVL</sequence>
<keyword evidence="3" id="KW-1185">Reference proteome</keyword>
<dbReference type="GO" id="GO:0009507">
    <property type="term" value="C:chloroplast"/>
    <property type="evidence" value="ECO:0000318"/>
    <property type="project" value="GO_Central"/>
</dbReference>
<dbReference type="EMBL" id="LFYR01000980">
    <property type="protein sequence ID" value="KMZ66482.1"/>
    <property type="molecule type" value="Genomic_DNA"/>
</dbReference>
<dbReference type="AlphaFoldDB" id="A0A0K9PE06"/>
<dbReference type="STRING" id="29655.A0A0K9PE06"/>
<evidence type="ECO:0000313" key="2">
    <source>
        <dbReference type="EMBL" id="KMZ66482.1"/>
    </source>
</evidence>
<comment type="caution">
    <text evidence="2">The sequence shown here is derived from an EMBL/GenBank/DDBJ whole genome shotgun (WGS) entry which is preliminary data.</text>
</comment>
<dbReference type="GO" id="GO:0004672">
    <property type="term" value="F:protein kinase activity"/>
    <property type="evidence" value="ECO:0007669"/>
    <property type="project" value="InterPro"/>
</dbReference>
<dbReference type="Proteomes" id="UP000036987">
    <property type="component" value="Unassembled WGS sequence"/>
</dbReference>
<dbReference type="GO" id="GO:0005524">
    <property type="term" value="F:ATP binding"/>
    <property type="evidence" value="ECO:0007669"/>
    <property type="project" value="InterPro"/>
</dbReference>
<protein>
    <recommendedName>
        <fullName evidence="1">Protein kinase domain-containing protein</fullName>
    </recommendedName>
</protein>
<proteinExistence type="predicted"/>
<dbReference type="Gene3D" id="1.10.510.10">
    <property type="entry name" value="Transferase(Phosphotransferase) domain 1"/>
    <property type="match status" value="1"/>
</dbReference>
<dbReference type="SUPFAM" id="SSF56112">
    <property type="entry name" value="Protein kinase-like (PK-like)"/>
    <property type="match status" value="1"/>
</dbReference>
<dbReference type="InterPro" id="IPR011009">
    <property type="entry name" value="Kinase-like_dom_sf"/>
</dbReference>